<proteinExistence type="predicted"/>
<accession>A0A3Q0G2S9</accession>
<organism evidence="1 2">
    <name type="scientific">Alligator sinensis</name>
    <name type="common">Chinese alligator</name>
    <dbReference type="NCBI Taxonomy" id="38654"/>
    <lineage>
        <taxon>Eukaryota</taxon>
        <taxon>Metazoa</taxon>
        <taxon>Chordata</taxon>
        <taxon>Craniata</taxon>
        <taxon>Vertebrata</taxon>
        <taxon>Euteleostomi</taxon>
        <taxon>Archelosauria</taxon>
        <taxon>Archosauria</taxon>
        <taxon>Crocodylia</taxon>
        <taxon>Alligatoridae</taxon>
        <taxon>Alligatorinae</taxon>
        <taxon>Alligator</taxon>
    </lineage>
</organism>
<sequence length="224" mass="25291">MKARRRTRDWTQCQSKIKALKCVKDENSHSGAVHTIGPFYDQLSIILSKDMDKASCLQVFGSGVVLDSTPNEGTTECPETETVSMLEPCCSLMLDDRDGQEEVTLILNPVSLTPSPINASDHLLGASDHQLTHWLMHQKFLRPKDWFWFLRRKKMHSQGLLPHPMEARDVRPNLGLQLGNRENAGIPPQAVTLQREHDFGGGHTILSDCHSDRWDEVWEGAQGR</sequence>
<reference evidence="2" key="1">
    <citation type="submission" date="2025-08" db="UniProtKB">
        <authorList>
            <consortium name="RefSeq"/>
        </authorList>
    </citation>
    <scope>IDENTIFICATION</scope>
</reference>
<evidence type="ECO:0000313" key="1">
    <source>
        <dbReference type="Proteomes" id="UP000189705"/>
    </source>
</evidence>
<dbReference type="Proteomes" id="UP000189705">
    <property type="component" value="Unplaced"/>
</dbReference>
<gene>
    <name evidence="2" type="primary">LOC112549493</name>
</gene>
<dbReference type="KEGG" id="asn:112549493"/>
<dbReference type="RefSeq" id="XP_025054066.1">
    <property type="nucleotide sequence ID" value="XM_025198281.1"/>
</dbReference>
<name>A0A3Q0G2S9_ALLSI</name>
<evidence type="ECO:0000313" key="2">
    <source>
        <dbReference type="RefSeq" id="XP_025054066.1"/>
    </source>
</evidence>
<dbReference type="GeneID" id="112549493"/>
<dbReference type="InParanoid" id="A0A3Q0G2S9"/>
<dbReference type="AlphaFoldDB" id="A0A3Q0G2S9"/>
<keyword evidence="1" id="KW-1185">Reference proteome</keyword>
<protein>
    <submittedName>
        <fullName evidence="2">Uncharacterized protein LOC112549493</fullName>
    </submittedName>
</protein>